<protein>
    <submittedName>
        <fullName evidence="6">Phosphate ABC transporter ATP-binding protein, PhoT family</fullName>
    </submittedName>
</protein>
<dbReference type="RefSeq" id="WP_092225518.1">
    <property type="nucleotide sequence ID" value="NZ_FNJI01000035.1"/>
</dbReference>
<dbReference type="PANTHER" id="PTHR43423:SF1">
    <property type="entry name" value="ABC TRANSPORTER I FAMILY MEMBER 17"/>
    <property type="match status" value="1"/>
</dbReference>
<evidence type="ECO:0000313" key="7">
    <source>
        <dbReference type="Proteomes" id="UP000199073"/>
    </source>
</evidence>
<dbReference type="InterPro" id="IPR027417">
    <property type="entry name" value="P-loop_NTPase"/>
</dbReference>
<keyword evidence="7" id="KW-1185">Reference proteome</keyword>
<dbReference type="GO" id="GO:0016020">
    <property type="term" value="C:membrane"/>
    <property type="evidence" value="ECO:0007669"/>
    <property type="project" value="InterPro"/>
</dbReference>
<dbReference type="GO" id="GO:0005315">
    <property type="term" value="F:phosphate transmembrane transporter activity"/>
    <property type="evidence" value="ECO:0007669"/>
    <property type="project" value="InterPro"/>
</dbReference>
<feature type="domain" description="ABC transporter" evidence="5">
    <location>
        <begin position="7"/>
        <end position="234"/>
    </location>
</feature>
<evidence type="ECO:0000256" key="4">
    <source>
        <dbReference type="ARBA" id="ARBA00022840"/>
    </source>
</evidence>
<dbReference type="SMART" id="SM00382">
    <property type="entry name" value="AAA"/>
    <property type="match status" value="1"/>
</dbReference>
<dbReference type="EMBL" id="FNJI01000035">
    <property type="protein sequence ID" value="SDP68780.1"/>
    <property type="molecule type" value="Genomic_DNA"/>
</dbReference>
<dbReference type="InterPro" id="IPR003439">
    <property type="entry name" value="ABC_transporter-like_ATP-bd"/>
</dbReference>
<accession>A0A1H0URN8</accession>
<dbReference type="GO" id="GO:0035435">
    <property type="term" value="P:phosphate ion transmembrane transport"/>
    <property type="evidence" value="ECO:0007669"/>
    <property type="project" value="InterPro"/>
</dbReference>
<sequence>MNRQDKIIIDKLSFRYRNRPILEDISLCWREKQIIAVTGPSGTGKSTFLSLFNRLWEETGDGRLTGSIQLNLGGGLVDIYQRQMPLATLRRSVGMVFQAPNPLPMSIYKNITFPLMLAGRKNGEEMTELVERVLTQVHLFAEVKDRLKSDARNLSGGQQQRLCLARALVLEPKILLLDEPTSSLDQEACRKLEELIVELKDQCTILLVSHYQDQVQRTADLVYELADKRLRRVG</sequence>
<keyword evidence="2" id="KW-0592">Phosphate transport</keyword>
<dbReference type="PANTHER" id="PTHR43423">
    <property type="entry name" value="ABC TRANSPORTER I FAMILY MEMBER 17"/>
    <property type="match status" value="1"/>
</dbReference>
<dbReference type="CDD" id="cd03260">
    <property type="entry name" value="ABC_PstB_phosphate_transporter"/>
    <property type="match status" value="1"/>
</dbReference>
<dbReference type="STRING" id="91360.SAMN05660330_03688"/>
<dbReference type="OrthoDB" id="5448699at2"/>
<dbReference type="InterPro" id="IPR005670">
    <property type="entry name" value="PstB-like"/>
</dbReference>
<keyword evidence="4 6" id="KW-0067">ATP-binding</keyword>
<dbReference type="GO" id="GO:0005524">
    <property type="term" value="F:ATP binding"/>
    <property type="evidence" value="ECO:0007669"/>
    <property type="project" value="UniProtKB-KW"/>
</dbReference>
<dbReference type="Pfam" id="PF00005">
    <property type="entry name" value="ABC_tran"/>
    <property type="match status" value="1"/>
</dbReference>
<evidence type="ECO:0000256" key="2">
    <source>
        <dbReference type="ARBA" id="ARBA00022592"/>
    </source>
</evidence>
<keyword evidence="3" id="KW-0547">Nucleotide-binding</keyword>
<evidence type="ECO:0000256" key="3">
    <source>
        <dbReference type="ARBA" id="ARBA00022741"/>
    </source>
</evidence>
<keyword evidence="1" id="KW-0813">Transport</keyword>
<dbReference type="InterPro" id="IPR003593">
    <property type="entry name" value="AAA+_ATPase"/>
</dbReference>
<dbReference type="PROSITE" id="PS50893">
    <property type="entry name" value="ABC_TRANSPORTER_2"/>
    <property type="match status" value="1"/>
</dbReference>
<dbReference type="Gene3D" id="3.40.50.300">
    <property type="entry name" value="P-loop containing nucleotide triphosphate hydrolases"/>
    <property type="match status" value="1"/>
</dbReference>
<organism evidence="6 7">
    <name type="scientific">Desulforhopalus singaporensis</name>
    <dbReference type="NCBI Taxonomy" id="91360"/>
    <lineage>
        <taxon>Bacteria</taxon>
        <taxon>Pseudomonadati</taxon>
        <taxon>Thermodesulfobacteriota</taxon>
        <taxon>Desulfobulbia</taxon>
        <taxon>Desulfobulbales</taxon>
        <taxon>Desulfocapsaceae</taxon>
        <taxon>Desulforhopalus</taxon>
    </lineage>
</organism>
<proteinExistence type="predicted"/>
<dbReference type="InterPro" id="IPR017871">
    <property type="entry name" value="ABC_transporter-like_CS"/>
</dbReference>
<dbReference type="PROSITE" id="PS00211">
    <property type="entry name" value="ABC_TRANSPORTER_1"/>
    <property type="match status" value="1"/>
</dbReference>
<evidence type="ECO:0000259" key="5">
    <source>
        <dbReference type="PROSITE" id="PS50893"/>
    </source>
</evidence>
<gene>
    <name evidence="6" type="ORF">SAMN05660330_03688</name>
</gene>
<dbReference type="Proteomes" id="UP000199073">
    <property type="component" value="Unassembled WGS sequence"/>
</dbReference>
<dbReference type="GO" id="GO:0016887">
    <property type="term" value="F:ATP hydrolysis activity"/>
    <property type="evidence" value="ECO:0007669"/>
    <property type="project" value="InterPro"/>
</dbReference>
<dbReference type="AlphaFoldDB" id="A0A1H0URN8"/>
<reference evidence="6 7" key="1">
    <citation type="submission" date="2016-10" db="EMBL/GenBank/DDBJ databases">
        <authorList>
            <person name="de Groot N.N."/>
        </authorList>
    </citation>
    <scope>NUCLEOTIDE SEQUENCE [LARGE SCALE GENOMIC DNA]</scope>
    <source>
        <strain evidence="6 7">DSM 12130</strain>
    </source>
</reference>
<dbReference type="SUPFAM" id="SSF52540">
    <property type="entry name" value="P-loop containing nucleoside triphosphate hydrolases"/>
    <property type="match status" value="1"/>
</dbReference>
<name>A0A1H0URN8_9BACT</name>
<evidence type="ECO:0000256" key="1">
    <source>
        <dbReference type="ARBA" id="ARBA00022448"/>
    </source>
</evidence>
<evidence type="ECO:0000313" key="6">
    <source>
        <dbReference type="EMBL" id="SDP68780.1"/>
    </source>
</evidence>